<keyword evidence="1" id="KW-0812">Transmembrane</keyword>
<evidence type="ECO:0008006" key="4">
    <source>
        <dbReference type="Google" id="ProtNLM"/>
    </source>
</evidence>
<dbReference type="AlphaFoldDB" id="A0A402BFN9"/>
<evidence type="ECO:0000313" key="2">
    <source>
        <dbReference type="EMBL" id="GCE30184.1"/>
    </source>
</evidence>
<evidence type="ECO:0000313" key="3">
    <source>
        <dbReference type="Proteomes" id="UP000287171"/>
    </source>
</evidence>
<keyword evidence="3" id="KW-1185">Reference proteome</keyword>
<organism evidence="2 3">
    <name type="scientific">Dictyobacter alpinus</name>
    <dbReference type="NCBI Taxonomy" id="2014873"/>
    <lineage>
        <taxon>Bacteria</taxon>
        <taxon>Bacillati</taxon>
        <taxon>Chloroflexota</taxon>
        <taxon>Ktedonobacteria</taxon>
        <taxon>Ktedonobacterales</taxon>
        <taxon>Dictyobacteraceae</taxon>
        <taxon>Dictyobacter</taxon>
    </lineage>
</organism>
<dbReference type="Proteomes" id="UP000287171">
    <property type="component" value="Unassembled WGS sequence"/>
</dbReference>
<proteinExistence type="predicted"/>
<evidence type="ECO:0000256" key="1">
    <source>
        <dbReference type="SAM" id="Phobius"/>
    </source>
</evidence>
<dbReference type="RefSeq" id="WP_126630339.1">
    <property type="nucleotide sequence ID" value="NZ_BIFT01000002.1"/>
</dbReference>
<keyword evidence="1" id="KW-0472">Membrane</keyword>
<comment type="caution">
    <text evidence="2">The sequence shown here is derived from an EMBL/GenBank/DDBJ whole genome shotgun (WGS) entry which is preliminary data.</text>
</comment>
<gene>
    <name evidence="2" type="ORF">KDA_56680</name>
</gene>
<dbReference type="OrthoDB" id="148321at2"/>
<reference evidence="3" key="1">
    <citation type="submission" date="2018-12" db="EMBL/GenBank/DDBJ databases">
        <title>Tengunoibacter tsumagoiensis gen. nov., sp. nov., Dictyobacter kobayashii sp. nov., D. alpinus sp. nov., and D. joshuensis sp. nov. and description of Dictyobacteraceae fam. nov. within the order Ktedonobacterales isolated from Tengu-no-mugimeshi.</title>
        <authorList>
            <person name="Wang C.M."/>
            <person name="Zheng Y."/>
            <person name="Sakai Y."/>
            <person name="Toyoda A."/>
            <person name="Minakuchi Y."/>
            <person name="Abe K."/>
            <person name="Yokota A."/>
            <person name="Yabe S."/>
        </authorList>
    </citation>
    <scope>NUCLEOTIDE SEQUENCE [LARGE SCALE GENOMIC DNA]</scope>
    <source>
        <strain evidence="3">Uno16</strain>
    </source>
</reference>
<feature type="transmembrane region" description="Helical" evidence="1">
    <location>
        <begin position="64"/>
        <end position="82"/>
    </location>
</feature>
<dbReference type="InterPro" id="IPR006311">
    <property type="entry name" value="TAT_signal"/>
</dbReference>
<dbReference type="PROSITE" id="PS51318">
    <property type="entry name" value="TAT"/>
    <property type="match status" value="1"/>
</dbReference>
<sequence>MTQIRFCPQCGTSVVPTDAHCKNCQAVLDDRFMLNGKPEIKAATDNLIASFAEQRSRRAFFKKGAVVAASAVAATAVGAAIMPELSSAAARQTRAQTAAQIQDGFKQQNKSLAGYNKSAQSPIVTILTIARTAEQLAVTFYSNGLANADKLGIKGDNLEYIKAALVEEQIHQKFFAANGGQSLAQTFSFPNGPQTFTDLKTFIETQQQLEGVFDSAFLAAIKEFAQLGRPDLAQISGQVACIEAEHRALGRAIGGLVPADNWAFTPVLLGSVSDAPALVTKAGYLSPKNGNSYTYKEVDTNLAGVEQTKPYSVSSSVVGNG</sequence>
<dbReference type="Pfam" id="PF13668">
    <property type="entry name" value="Ferritin_2"/>
    <property type="match status" value="1"/>
</dbReference>
<accession>A0A402BFN9</accession>
<keyword evidence="1" id="KW-1133">Transmembrane helix</keyword>
<dbReference type="EMBL" id="BIFT01000002">
    <property type="protein sequence ID" value="GCE30184.1"/>
    <property type="molecule type" value="Genomic_DNA"/>
</dbReference>
<name>A0A402BFN9_9CHLR</name>
<protein>
    <recommendedName>
        <fullName evidence="4">Ferritin-like domain-containing protein</fullName>
    </recommendedName>
</protein>